<dbReference type="AlphaFoldDB" id="A0AAP0S5L5"/>
<evidence type="ECO:0000313" key="3">
    <source>
        <dbReference type="Proteomes" id="UP001415857"/>
    </source>
</evidence>
<protein>
    <submittedName>
        <fullName evidence="2">Uncharacterized protein</fullName>
    </submittedName>
</protein>
<keyword evidence="1" id="KW-0732">Signal</keyword>
<feature type="signal peptide" evidence="1">
    <location>
        <begin position="1"/>
        <end position="18"/>
    </location>
</feature>
<name>A0AAP0S5L5_LIQFO</name>
<comment type="caution">
    <text evidence="2">The sequence shown here is derived from an EMBL/GenBank/DDBJ whole genome shotgun (WGS) entry which is preliminary data.</text>
</comment>
<keyword evidence="3" id="KW-1185">Reference proteome</keyword>
<sequence length="76" mass="8543">MVYQLLLQSLLLVQVANWCVDYEPHGYATIYDDMDVDESSSDGVKFVYTDEKFLFQTLDQATIGKVEQSGSGGGRR</sequence>
<dbReference type="EMBL" id="JBBPBK010000002">
    <property type="protein sequence ID" value="KAK9289949.1"/>
    <property type="molecule type" value="Genomic_DNA"/>
</dbReference>
<accession>A0AAP0S5L5</accession>
<gene>
    <name evidence="2" type="ORF">L1049_008111</name>
</gene>
<feature type="chain" id="PRO_5042813620" evidence="1">
    <location>
        <begin position="19"/>
        <end position="76"/>
    </location>
</feature>
<evidence type="ECO:0000313" key="2">
    <source>
        <dbReference type="EMBL" id="KAK9289949.1"/>
    </source>
</evidence>
<reference evidence="2 3" key="1">
    <citation type="journal article" date="2024" name="Plant J.">
        <title>Genome sequences and population genomics reveal climatic adaptation and genomic divergence between two closely related sweetgum species.</title>
        <authorList>
            <person name="Xu W.Q."/>
            <person name="Ren C.Q."/>
            <person name="Zhang X.Y."/>
            <person name="Comes H.P."/>
            <person name="Liu X.H."/>
            <person name="Li Y.G."/>
            <person name="Kettle C.J."/>
            <person name="Jalonen R."/>
            <person name="Gaisberger H."/>
            <person name="Ma Y.Z."/>
            <person name="Qiu Y.X."/>
        </authorList>
    </citation>
    <scope>NUCLEOTIDE SEQUENCE [LARGE SCALE GENOMIC DNA]</scope>
    <source>
        <strain evidence="2">Hangzhou</strain>
    </source>
</reference>
<dbReference type="Proteomes" id="UP001415857">
    <property type="component" value="Unassembled WGS sequence"/>
</dbReference>
<organism evidence="2 3">
    <name type="scientific">Liquidambar formosana</name>
    <name type="common">Formosan gum</name>
    <dbReference type="NCBI Taxonomy" id="63359"/>
    <lineage>
        <taxon>Eukaryota</taxon>
        <taxon>Viridiplantae</taxon>
        <taxon>Streptophyta</taxon>
        <taxon>Embryophyta</taxon>
        <taxon>Tracheophyta</taxon>
        <taxon>Spermatophyta</taxon>
        <taxon>Magnoliopsida</taxon>
        <taxon>eudicotyledons</taxon>
        <taxon>Gunneridae</taxon>
        <taxon>Pentapetalae</taxon>
        <taxon>Saxifragales</taxon>
        <taxon>Altingiaceae</taxon>
        <taxon>Liquidambar</taxon>
    </lineage>
</organism>
<proteinExistence type="predicted"/>
<evidence type="ECO:0000256" key="1">
    <source>
        <dbReference type="SAM" id="SignalP"/>
    </source>
</evidence>